<dbReference type="InterPro" id="IPR015797">
    <property type="entry name" value="NUDIX_hydrolase-like_dom_sf"/>
</dbReference>
<dbReference type="EC" id="3.6.1.67" evidence="2"/>
<dbReference type="GO" id="GO:0019177">
    <property type="term" value="F:dihydroneopterin triphosphate pyrophosphohydrolase activity"/>
    <property type="evidence" value="ECO:0007669"/>
    <property type="project" value="UniProtKB-EC"/>
</dbReference>
<dbReference type="InterPro" id="IPR000086">
    <property type="entry name" value="NUDIX_hydrolase_dom"/>
</dbReference>
<evidence type="ECO:0000259" key="1">
    <source>
        <dbReference type="PROSITE" id="PS51462"/>
    </source>
</evidence>
<reference evidence="2 3" key="1">
    <citation type="submission" date="2023-05" db="EMBL/GenBank/DDBJ databases">
        <authorList>
            <person name="Yin Y."/>
            <person name="Lu Z."/>
        </authorList>
    </citation>
    <scope>NUCLEOTIDE SEQUENCE [LARGE SCALE GENOMIC DNA]</scope>
    <source>
        <strain evidence="2 3">ZM22</strain>
    </source>
</reference>
<dbReference type="Proteomes" id="UP001240697">
    <property type="component" value="Chromosome"/>
</dbReference>
<sequence length="177" mass="20441">MTSSSEESRPLPRPYKIPESVLVVIYREGGQVLLLRRTLPAPQGEDFWQSVTGSKDSAQEDWRETAVREVLEETGIDALAEGCQLTDWELENIYTIYPEWQHRYAPGVWHNHERVFGLRVPSYMPVHLNPREHTAHDWHDWREAARRCFSSSNAEAILLLPRFAPELAGAQDRLPQP</sequence>
<dbReference type="PROSITE" id="PS51462">
    <property type="entry name" value="NUDIX"/>
    <property type="match status" value="1"/>
</dbReference>
<dbReference type="PANTHER" id="PTHR43736:SF1">
    <property type="entry name" value="DIHYDRONEOPTERIN TRIPHOSPHATE DIPHOSPHATASE"/>
    <property type="match status" value="1"/>
</dbReference>
<organism evidence="2 3">
    <name type="scientific">Comamonas resistens</name>
    <dbReference type="NCBI Taxonomy" id="3046670"/>
    <lineage>
        <taxon>Bacteria</taxon>
        <taxon>Pseudomonadati</taxon>
        <taxon>Pseudomonadota</taxon>
        <taxon>Betaproteobacteria</taxon>
        <taxon>Burkholderiales</taxon>
        <taxon>Comamonadaceae</taxon>
        <taxon>Comamonas</taxon>
    </lineage>
</organism>
<name>A0ABY8STI2_9BURK</name>
<proteinExistence type="predicted"/>
<dbReference type="RefSeq" id="WP_283487444.1">
    <property type="nucleotide sequence ID" value="NZ_CP125947.1"/>
</dbReference>
<keyword evidence="3" id="KW-1185">Reference proteome</keyword>
<dbReference type="SUPFAM" id="SSF55811">
    <property type="entry name" value="Nudix"/>
    <property type="match status" value="1"/>
</dbReference>
<keyword evidence="2" id="KW-0378">Hydrolase</keyword>
<dbReference type="Pfam" id="PF00293">
    <property type="entry name" value="NUDIX"/>
    <property type="match status" value="1"/>
</dbReference>
<evidence type="ECO:0000313" key="2">
    <source>
        <dbReference type="EMBL" id="WHS66352.1"/>
    </source>
</evidence>
<dbReference type="EMBL" id="CP125947">
    <property type="protein sequence ID" value="WHS66352.1"/>
    <property type="molecule type" value="Genomic_DNA"/>
</dbReference>
<evidence type="ECO:0000313" key="3">
    <source>
        <dbReference type="Proteomes" id="UP001240697"/>
    </source>
</evidence>
<dbReference type="Gene3D" id="3.90.79.10">
    <property type="entry name" value="Nucleoside Triphosphate Pyrophosphohydrolase"/>
    <property type="match status" value="1"/>
</dbReference>
<dbReference type="CDD" id="cd04664">
    <property type="entry name" value="NUDIX_DHNTPase_like"/>
    <property type="match status" value="1"/>
</dbReference>
<dbReference type="NCBIfam" id="NF006961">
    <property type="entry name" value="PRK09438.1"/>
    <property type="match status" value="1"/>
</dbReference>
<protein>
    <submittedName>
        <fullName evidence="2">Dihydroneopterin triphosphate diphosphatase</fullName>
        <ecNumber evidence="2">3.6.1.67</ecNumber>
    </submittedName>
</protein>
<dbReference type="PANTHER" id="PTHR43736">
    <property type="entry name" value="ADP-RIBOSE PYROPHOSPHATASE"/>
    <property type="match status" value="1"/>
</dbReference>
<accession>A0ABY8STI2</accession>
<gene>
    <name evidence="2" type="primary">nudB</name>
    <name evidence="2" type="ORF">QMY55_04175</name>
</gene>
<feature type="domain" description="Nudix hydrolase" evidence="1">
    <location>
        <begin position="14"/>
        <end position="161"/>
    </location>
</feature>